<feature type="chain" id="PRO_5003684606" description="Outer membrane protein beta-barrel domain-containing protein" evidence="1">
    <location>
        <begin position="32"/>
        <end position="206"/>
    </location>
</feature>
<dbReference type="Proteomes" id="UP000006056">
    <property type="component" value="Chromosome"/>
</dbReference>
<evidence type="ECO:0000256" key="1">
    <source>
        <dbReference type="SAM" id="SignalP"/>
    </source>
</evidence>
<dbReference type="KEGG" id="trs:Terro_1814"/>
<dbReference type="AlphaFoldDB" id="I3ZFT9"/>
<accession>I3ZFT9</accession>
<evidence type="ECO:0000313" key="2">
    <source>
        <dbReference type="EMBL" id="AFL88107.1"/>
    </source>
</evidence>
<proteinExistence type="predicted"/>
<keyword evidence="3" id="KW-1185">Reference proteome</keyword>
<gene>
    <name evidence="2" type="ordered locus">Terro_1814</name>
</gene>
<protein>
    <recommendedName>
        <fullName evidence="4">Outer membrane protein beta-barrel domain-containing protein</fullName>
    </recommendedName>
</protein>
<evidence type="ECO:0008006" key="4">
    <source>
        <dbReference type="Google" id="ProtNLM"/>
    </source>
</evidence>
<feature type="signal peptide" evidence="1">
    <location>
        <begin position="1"/>
        <end position="31"/>
    </location>
</feature>
<keyword evidence="1" id="KW-0732">Signal</keyword>
<evidence type="ECO:0000313" key="3">
    <source>
        <dbReference type="Proteomes" id="UP000006056"/>
    </source>
</evidence>
<organism evidence="2 3">
    <name type="scientific">Terriglobus roseus (strain DSM 18391 / NRRL B-41598 / KBS 63)</name>
    <dbReference type="NCBI Taxonomy" id="926566"/>
    <lineage>
        <taxon>Bacteria</taxon>
        <taxon>Pseudomonadati</taxon>
        <taxon>Acidobacteriota</taxon>
        <taxon>Terriglobia</taxon>
        <taxon>Terriglobales</taxon>
        <taxon>Acidobacteriaceae</taxon>
        <taxon>Terriglobus</taxon>
    </lineage>
</organism>
<dbReference type="EMBL" id="CP003379">
    <property type="protein sequence ID" value="AFL88107.1"/>
    <property type="molecule type" value="Genomic_DNA"/>
</dbReference>
<dbReference type="eggNOG" id="COG3637">
    <property type="taxonomic scope" value="Bacteria"/>
</dbReference>
<name>I3ZFT9_TERRK</name>
<sequence length="206" mass="21778">MMRLLLPGAWVRVLRCLALFLLAGMAQAVSAQDRSGREVAIPVAVRYVATEANAPPGTCGCFWLQGGAVDAAVPLFRRLSAAVEVAGVTVSRVPASARGLSEITLLAGPRYAVPLRYGTLNAHALFGAVRGFDADFVAGPRRVDTSTNFAMALGGAFEVRLSRRLGLRVAEVDFLQTNLPNGAGDRQRSVRVGAGIVFHVPLPVAR</sequence>
<reference evidence="2 3" key="1">
    <citation type="submission" date="2012-06" db="EMBL/GenBank/DDBJ databases">
        <title>Complete genome of Terriglobus roseus DSM 18391.</title>
        <authorList>
            <consortium name="US DOE Joint Genome Institute (JGI-PGF)"/>
            <person name="Lucas S."/>
            <person name="Copeland A."/>
            <person name="Lapidus A."/>
            <person name="Glavina del Rio T."/>
            <person name="Dalin E."/>
            <person name="Tice H."/>
            <person name="Bruce D."/>
            <person name="Goodwin L."/>
            <person name="Pitluck S."/>
            <person name="Peters L."/>
            <person name="Mikhailova N."/>
            <person name="Munk A.C.C."/>
            <person name="Kyrpides N."/>
            <person name="Mavromatis K."/>
            <person name="Ivanova N."/>
            <person name="Brettin T."/>
            <person name="Detter J.C."/>
            <person name="Han C."/>
            <person name="Larimer F."/>
            <person name="Land M."/>
            <person name="Hauser L."/>
            <person name="Markowitz V."/>
            <person name="Cheng J.-F."/>
            <person name="Hugenholtz P."/>
            <person name="Woyke T."/>
            <person name="Wu D."/>
            <person name="Brambilla E."/>
            <person name="Klenk H.-P."/>
            <person name="Eisen J.A."/>
        </authorList>
    </citation>
    <scope>NUCLEOTIDE SEQUENCE [LARGE SCALE GENOMIC DNA]</scope>
    <source>
        <strain evidence="3">DSM 18391 / NRRL B-41598 / KBS 63</strain>
    </source>
</reference>
<dbReference type="HOGENOM" id="CLU_114135_0_0_0"/>